<dbReference type="GO" id="GO:0005856">
    <property type="term" value="C:cytoskeleton"/>
    <property type="evidence" value="ECO:0007669"/>
    <property type="project" value="UniProtKB-SubCell"/>
</dbReference>
<feature type="domain" description="PH" evidence="10">
    <location>
        <begin position="698"/>
        <end position="801"/>
    </location>
</feature>
<keyword evidence="4" id="KW-0479">Metal-binding</keyword>
<dbReference type="GO" id="GO:0008270">
    <property type="term" value="F:zinc ion binding"/>
    <property type="evidence" value="ECO:0007669"/>
    <property type="project" value="UniProtKB-KW"/>
</dbReference>
<accession>A0AAV7JKS4</accession>
<evidence type="ECO:0000256" key="7">
    <source>
        <dbReference type="ARBA" id="ARBA00023212"/>
    </source>
</evidence>
<keyword evidence="7" id="KW-0206">Cytoskeleton</keyword>
<dbReference type="GO" id="GO:0007010">
    <property type="term" value="P:cytoskeleton organization"/>
    <property type="evidence" value="ECO:0007669"/>
    <property type="project" value="TreeGrafter"/>
</dbReference>
<reference evidence="13 14" key="1">
    <citation type="journal article" date="2023" name="BMC Biol.">
        <title>The compact genome of the sponge Oopsacas minuta (Hexactinellida) is lacking key metazoan core genes.</title>
        <authorList>
            <person name="Santini S."/>
            <person name="Schenkelaars Q."/>
            <person name="Jourda C."/>
            <person name="Duchesne M."/>
            <person name="Belahbib H."/>
            <person name="Rocher C."/>
            <person name="Selva M."/>
            <person name="Riesgo A."/>
            <person name="Vervoort M."/>
            <person name="Leys S.P."/>
            <person name="Kodjabachian L."/>
            <person name="Le Bivic A."/>
            <person name="Borchiellini C."/>
            <person name="Claverie J.M."/>
            <person name="Renard E."/>
        </authorList>
    </citation>
    <scope>NUCLEOTIDE SEQUENCE [LARGE SCALE GENOMIC DNA]</scope>
    <source>
        <strain evidence="13">SPO-2</strain>
    </source>
</reference>
<comment type="caution">
    <text evidence="13">The sequence shown here is derived from an EMBL/GenBank/DDBJ whole genome shotgun (WGS) entry which is preliminary data.</text>
</comment>
<evidence type="ECO:0000256" key="4">
    <source>
        <dbReference type="ARBA" id="ARBA00022723"/>
    </source>
</evidence>
<feature type="compositionally biased region" description="Low complexity" evidence="9">
    <location>
        <begin position="116"/>
        <end position="128"/>
    </location>
</feature>
<proteinExistence type="predicted"/>
<name>A0AAV7JKS4_9METZ</name>
<dbReference type="InterPro" id="IPR013083">
    <property type="entry name" value="Znf_RING/FYVE/PHD"/>
</dbReference>
<dbReference type="AlphaFoldDB" id="A0AAV7JKS4"/>
<comment type="subcellular location">
    <subcellularLocation>
        <location evidence="1">Cytoplasm</location>
        <location evidence="1">Cytoskeleton</location>
    </subcellularLocation>
</comment>
<evidence type="ECO:0000256" key="5">
    <source>
        <dbReference type="ARBA" id="ARBA00022771"/>
    </source>
</evidence>
<keyword evidence="14" id="KW-1185">Reference proteome</keyword>
<dbReference type="Proteomes" id="UP001165289">
    <property type="component" value="Unassembled WGS sequence"/>
</dbReference>
<dbReference type="Pfam" id="PF00169">
    <property type="entry name" value="PH"/>
    <property type="match status" value="1"/>
</dbReference>
<gene>
    <name evidence="13" type="ORF">LOD99_6709</name>
</gene>
<feature type="compositionally biased region" description="Basic and acidic residues" evidence="9">
    <location>
        <begin position="60"/>
        <end position="69"/>
    </location>
</feature>
<keyword evidence="2" id="KW-0963">Cytoplasm</keyword>
<dbReference type="Pfam" id="PF01363">
    <property type="entry name" value="FYVE"/>
    <property type="match status" value="1"/>
</dbReference>
<dbReference type="SUPFAM" id="SSF57903">
    <property type="entry name" value="FYVE/PHD zinc finger"/>
    <property type="match status" value="1"/>
</dbReference>
<dbReference type="InterPro" id="IPR000306">
    <property type="entry name" value="Znf_FYVE"/>
</dbReference>
<dbReference type="PROSITE" id="PS50178">
    <property type="entry name" value="ZF_FYVE"/>
    <property type="match status" value="1"/>
</dbReference>
<protein>
    <submittedName>
        <fullName evidence="13">FYVE, RhoGEF and PH domain-containing protein 6-like</fullName>
    </submittedName>
</protein>
<evidence type="ECO:0000256" key="2">
    <source>
        <dbReference type="ARBA" id="ARBA00022490"/>
    </source>
</evidence>
<dbReference type="SUPFAM" id="SSF50729">
    <property type="entry name" value="PH domain-like"/>
    <property type="match status" value="2"/>
</dbReference>
<dbReference type="GO" id="GO:0046847">
    <property type="term" value="P:filopodium assembly"/>
    <property type="evidence" value="ECO:0007669"/>
    <property type="project" value="TreeGrafter"/>
</dbReference>
<dbReference type="Pfam" id="PF00621">
    <property type="entry name" value="RhoGEF"/>
    <property type="match status" value="1"/>
</dbReference>
<evidence type="ECO:0000259" key="12">
    <source>
        <dbReference type="PROSITE" id="PS50178"/>
    </source>
</evidence>
<dbReference type="PANTHER" id="PTHR12673:SF241">
    <property type="entry name" value="DH DOMAIN-CONTAINING PROTEIN"/>
    <property type="match status" value="1"/>
</dbReference>
<keyword evidence="6" id="KW-0862">Zinc</keyword>
<dbReference type="SUPFAM" id="SSF48065">
    <property type="entry name" value="DBL homology domain (DH-domain)"/>
    <property type="match status" value="1"/>
</dbReference>
<dbReference type="Gene3D" id="2.30.29.30">
    <property type="entry name" value="Pleckstrin-homology domain (PH domain)/Phosphotyrosine-binding domain (PTB)"/>
    <property type="match status" value="2"/>
</dbReference>
<evidence type="ECO:0000259" key="10">
    <source>
        <dbReference type="PROSITE" id="PS50003"/>
    </source>
</evidence>
<dbReference type="PANTHER" id="PTHR12673">
    <property type="entry name" value="FACIOGENITAL DYSPLASIA PROTEIN"/>
    <property type="match status" value="1"/>
</dbReference>
<dbReference type="PROSITE" id="PS50010">
    <property type="entry name" value="DH_2"/>
    <property type="match status" value="1"/>
</dbReference>
<dbReference type="Gene3D" id="1.20.900.10">
    <property type="entry name" value="Dbl homology (DH) domain"/>
    <property type="match status" value="1"/>
</dbReference>
<dbReference type="InterPro" id="IPR011993">
    <property type="entry name" value="PH-like_dom_sf"/>
</dbReference>
<evidence type="ECO:0000313" key="13">
    <source>
        <dbReference type="EMBL" id="KAI6649543.1"/>
    </source>
</evidence>
<dbReference type="InterPro" id="IPR001849">
    <property type="entry name" value="PH_domain"/>
</dbReference>
<feature type="domain" description="FYVE-type" evidence="12">
    <location>
        <begin position="597"/>
        <end position="655"/>
    </location>
</feature>
<feature type="compositionally biased region" description="Basic residues" evidence="9">
    <location>
        <begin position="1"/>
        <end position="11"/>
    </location>
</feature>
<dbReference type="InterPro" id="IPR017455">
    <property type="entry name" value="Znf_FYVE-rel"/>
</dbReference>
<evidence type="ECO:0000256" key="9">
    <source>
        <dbReference type="SAM" id="MobiDB-lite"/>
    </source>
</evidence>
<sequence>MYRISPKKKSSVHGSTSNNHPPVAPKPKPKPRRMKSSQIFQAGLPDTEGKSLGTHVCYMRQKELLDKQQHSNNHSLPDSRVSLPLSAATSELPGETEDRSSNSPPHVAPPPPPSSTIPDCPDDPTISSNSPTNHNDSNGEHTILDQQGPFTRQKSSKNPPPPMKRAKSLMNRRSINSLLCVPTVSPPIAISAPLLQTDSVAEKRALWSNSGSSTRDSIFSTKDSIQIDEGLEPPPDTPVERKKKIAMELLETEERYVERLELLNVRFRDVINRGNEQQDKPVLSELAVKQIFSNVHQIHQLNMTLLDQLRDRLKDWDEEQRLGDIMIRIAPFLKLYSDYVANFDAANSVLNDCLSKEKRFAALVQEFEKDPVCENLKISHFMLEPVQRLTRYKLLFEDYLKRLPEDALDRKETENALKIISEAANHANSKIKNMENFNELLCIQRSLTDYSGDLIQPHRVFIKRGSLGKVSRRSLQQRMFFLFSDVLLHTLPFGLFNKVRDEMELYSMSIEEPVIQPFPNSFNIFSVSRSLTVSASSVEEKEDWIRALRNAIGRIKENRDSRKKFSSSASTAGEGSICEEPDEKLSFGLKAPLWLQDNSVSMCQDCAETFSMMRRRHHCRGCGQIICAGCSKQRVFLPYLNREDRVCNRCVARYKVAGMVADERRSSELDPIDLTECNLEKSVDNTEDKDLADTLVDDTVYQGYVKLRVKWNFEKKWMLLKRDFNLYIFNAHEDIKPTHTLDLPSYSLTTSEDEKDKFKFKLSMEGTHSPDSVSPRDTVEIRPDNEEEYDTWFSLITKAINREPHANC</sequence>
<dbReference type="InterPro" id="IPR035899">
    <property type="entry name" value="DBL_dom_sf"/>
</dbReference>
<evidence type="ECO:0000256" key="3">
    <source>
        <dbReference type="ARBA" id="ARBA00022658"/>
    </source>
</evidence>
<dbReference type="InterPro" id="IPR051092">
    <property type="entry name" value="FYVE_RhoGEF_PH"/>
</dbReference>
<dbReference type="PROSITE" id="PS50003">
    <property type="entry name" value="PH_DOMAIN"/>
    <property type="match status" value="2"/>
</dbReference>
<dbReference type="GO" id="GO:0005737">
    <property type="term" value="C:cytoplasm"/>
    <property type="evidence" value="ECO:0007669"/>
    <property type="project" value="TreeGrafter"/>
</dbReference>
<keyword evidence="5 8" id="KW-0863">Zinc-finger</keyword>
<evidence type="ECO:0000256" key="8">
    <source>
        <dbReference type="PROSITE-ProRule" id="PRU00091"/>
    </source>
</evidence>
<feature type="compositionally biased region" description="Pro residues" evidence="9">
    <location>
        <begin position="106"/>
        <end position="115"/>
    </location>
</feature>
<evidence type="ECO:0000313" key="14">
    <source>
        <dbReference type="Proteomes" id="UP001165289"/>
    </source>
</evidence>
<feature type="domain" description="DH" evidence="11">
    <location>
        <begin position="241"/>
        <end position="430"/>
    </location>
</feature>
<keyword evidence="3" id="KW-0344">Guanine-nucleotide releasing factor</keyword>
<dbReference type="InterPro" id="IPR000219">
    <property type="entry name" value="DH_dom"/>
</dbReference>
<organism evidence="13 14">
    <name type="scientific">Oopsacas minuta</name>
    <dbReference type="NCBI Taxonomy" id="111878"/>
    <lineage>
        <taxon>Eukaryota</taxon>
        <taxon>Metazoa</taxon>
        <taxon>Porifera</taxon>
        <taxon>Hexactinellida</taxon>
        <taxon>Hexasterophora</taxon>
        <taxon>Lyssacinosida</taxon>
        <taxon>Leucopsacidae</taxon>
        <taxon>Oopsacas</taxon>
    </lineage>
</organism>
<dbReference type="SMART" id="SM00233">
    <property type="entry name" value="PH"/>
    <property type="match status" value="2"/>
</dbReference>
<evidence type="ECO:0000256" key="1">
    <source>
        <dbReference type="ARBA" id="ARBA00004245"/>
    </source>
</evidence>
<dbReference type="Gene3D" id="3.30.40.10">
    <property type="entry name" value="Zinc/RING finger domain, C3HC4 (zinc finger)"/>
    <property type="match status" value="1"/>
</dbReference>
<evidence type="ECO:0000256" key="6">
    <source>
        <dbReference type="ARBA" id="ARBA00022833"/>
    </source>
</evidence>
<feature type="domain" description="PH" evidence="10">
    <location>
        <begin position="460"/>
        <end position="553"/>
    </location>
</feature>
<evidence type="ECO:0000259" key="11">
    <source>
        <dbReference type="PROSITE" id="PS50010"/>
    </source>
</evidence>
<dbReference type="CDD" id="cd00160">
    <property type="entry name" value="RhoGEF"/>
    <property type="match status" value="1"/>
</dbReference>
<dbReference type="EMBL" id="JAKMXF010000320">
    <property type="protein sequence ID" value="KAI6649543.1"/>
    <property type="molecule type" value="Genomic_DNA"/>
</dbReference>
<dbReference type="GO" id="GO:0005085">
    <property type="term" value="F:guanyl-nucleotide exchange factor activity"/>
    <property type="evidence" value="ECO:0007669"/>
    <property type="project" value="UniProtKB-KW"/>
</dbReference>
<feature type="region of interest" description="Disordered" evidence="9">
    <location>
        <begin position="1"/>
        <end position="144"/>
    </location>
</feature>
<dbReference type="SMART" id="SM00325">
    <property type="entry name" value="RhoGEF"/>
    <property type="match status" value="1"/>
</dbReference>
<dbReference type="InterPro" id="IPR011011">
    <property type="entry name" value="Znf_FYVE_PHD"/>
</dbReference>
<dbReference type="SMART" id="SM00064">
    <property type="entry name" value="FYVE"/>
    <property type="match status" value="1"/>
</dbReference>